<dbReference type="CDD" id="cd06262">
    <property type="entry name" value="metallo-hydrolase-like_MBL-fold"/>
    <property type="match status" value="1"/>
</dbReference>
<keyword evidence="3" id="KW-0378">Hydrolase</keyword>
<dbReference type="InterPro" id="IPR036866">
    <property type="entry name" value="RibonucZ/Hydroxyglut_hydro"/>
</dbReference>
<gene>
    <name evidence="6" type="ORF">PV02_12560</name>
</gene>
<comment type="caution">
    <text evidence="6">The sequence shown here is derived from an EMBL/GenBank/DDBJ whole genome shotgun (WGS) entry which is preliminary data.</text>
</comment>
<organism evidence="6 7">
    <name type="scientific">Methanolobus chelungpuianus</name>
    <dbReference type="NCBI Taxonomy" id="502115"/>
    <lineage>
        <taxon>Archaea</taxon>
        <taxon>Methanobacteriati</taxon>
        <taxon>Methanobacteriota</taxon>
        <taxon>Stenosarchaea group</taxon>
        <taxon>Methanomicrobia</taxon>
        <taxon>Methanosarcinales</taxon>
        <taxon>Methanosarcinaceae</taxon>
        <taxon>Methanolobus</taxon>
    </lineage>
</organism>
<reference evidence="6 7" key="1">
    <citation type="journal article" date="2011" name="Appl. Environ. Microbiol.">
        <title>Methanogenic archaea isolated from Taiwan's Chelungpu fault.</title>
        <authorList>
            <person name="Wu S.Y."/>
            <person name="Lai M.C."/>
        </authorList>
    </citation>
    <scope>NUCLEOTIDE SEQUENCE [LARGE SCALE GENOMIC DNA]</scope>
    <source>
        <strain evidence="6 7">St545Mb</strain>
    </source>
</reference>
<comment type="cofactor">
    <cofactor evidence="1">
        <name>Zn(2+)</name>
        <dbReference type="ChEBI" id="CHEBI:29105"/>
    </cofactor>
</comment>
<evidence type="ECO:0000256" key="3">
    <source>
        <dbReference type="ARBA" id="ARBA00022801"/>
    </source>
</evidence>
<evidence type="ECO:0000313" key="7">
    <source>
        <dbReference type="Proteomes" id="UP001206983"/>
    </source>
</evidence>
<keyword evidence="7" id="KW-1185">Reference proteome</keyword>
<evidence type="ECO:0000313" key="6">
    <source>
        <dbReference type="EMBL" id="MCQ6963877.1"/>
    </source>
</evidence>
<sequence length="213" mass="22796">MQVRHFNAGLYDANSYLINGKVLVDTGMNTPALMAAIEKNIDIKSLELIILTHCHIDHTAAAGEIAEKSGARVAIHREDAPLLKDDGVSAASLFGRRTPQVEPGMLLEDGQRINIGEGEELEVIHTPGHTPGGICLYEPVSKSLFSGDTVFPGGSIGRTDFEGGSPSALTASISKLAALDIRILYPGHGSITSDDVKRQIEMSLSMSRGFLRF</sequence>
<dbReference type="Proteomes" id="UP001206983">
    <property type="component" value="Unassembled WGS sequence"/>
</dbReference>
<dbReference type="Pfam" id="PF00753">
    <property type="entry name" value="Lactamase_B"/>
    <property type="match status" value="1"/>
</dbReference>
<dbReference type="GO" id="GO:0046872">
    <property type="term" value="F:metal ion binding"/>
    <property type="evidence" value="ECO:0007669"/>
    <property type="project" value="UniProtKB-KW"/>
</dbReference>
<feature type="domain" description="Metallo-beta-lactamase" evidence="5">
    <location>
        <begin position="12"/>
        <end position="188"/>
    </location>
</feature>
<evidence type="ECO:0000259" key="5">
    <source>
        <dbReference type="SMART" id="SM00849"/>
    </source>
</evidence>
<accession>A0AAE3KYS4</accession>
<dbReference type="RefSeq" id="WP_256623799.1">
    <property type="nucleotide sequence ID" value="NZ_JTEO01000011.1"/>
</dbReference>
<dbReference type="Gene3D" id="3.60.15.10">
    <property type="entry name" value="Ribonuclease Z/Hydroxyacylglutathione hydrolase-like"/>
    <property type="match status" value="1"/>
</dbReference>
<dbReference type="SMART" id="SM00849">
    <property type="entry name" value="Lactamase_B"/>
    <property type="match status" value="1"/>
</dbReference>
<name>A0AAE3KYS4_9EURY</name>
<dbReference type="AlphaFoldDB" id="A0AAE3KYS4"/>
<dbReference type="EMBL" id="JTEO01000011">
    <property type="protein sequence ID" value="MCQ6963877.1"/>
    <property type="molecule type" value="Genomic_DNA"/>
</dbReference>
<proteinExistence type="predicted"/>
<protein>
    <submittedName>
        <fullName evidence="6">Metallo-beta-lactamase</fullName>
    </submittedName>
</protein>
<keyword evidence="4" id="KW-0862">Zinc</keyword>
<dbReference type="InterPro" id="IPR001279">
    <property type="entry name" value="Metallo-B-lactamas"/>
</dbReference>
<dbReference type="InterPro" id="IPR051453">
    <property type="entry name" value="MBL_Glyoxalase_II"/>
</dbReference>
<keyword evidence="2" id="KW-0479">Metal-binding</keyword>
<evidence type="ECO:0000256" key="2">
    <source>
        <dbReference type="ARBA" id="ARBA00022723"/>
    </source>
</evidence>
<dbReference type="PANTHER" id="PTHR46233:SF3">
    <property type="entry name" value="HYDROXYACYLGLUTATHIONE HYDROLASE GLOC"/>
    <property type="match status" value="1"/>
</dbReference>
<dbReference type="SUPFAM" id="SSF56281">
    <property type="entry name" value="Metallo-hydrolase/oxidoreductase"/>
    <property type="match status" value="1"/>
</dbReference>
<dbReference type="PANTHER" id="PTHR46233">
    <property type="entry name" value="HYDROXYACYLGLUTATHIONE HYDROLASE GLOC"/>
    <property type="match status" value="1"/>
</dbReference>
<evidence type="ECO:0000256" key="4">
    <source>
        <dbReference type="ARBA" id="ARBA00022833"/>
    </source>
</evidence>
<evidence type="ECO:0000256" key="1">
    <source>
        <dbReference type="ARBA" id="ARBA00001947"/>
    </source>
</evidence>
<dbReference type="GO" id="GO:0016787">
    <property type="term" value="F:hydrolase activity"/>
    <property type="evidence" value="ECO:0007669"/>
    <property type="project" value="UniProtKB-KW"/>
</dbReference>